<sequence>MKFSASFVVLAFIFSKTAFAFPVVRLFFFGWNYVMNIFPPWASDAYDLVEHDFEGYSLETCEFYENAYEERSFDGDELFERDLSHDELEVLCKYETWILDARGKANLNHILTMTLTLTTPMILSPPAAAKPAPA</sequence>
<reference evidence="1" key="1">
    <citation type="submission" date="2020-11" db="EMBL/GenBank/DDBJ databases">
        <authorList>
            <consortium name="DOE Joint Genome Institute"/>
            <person name="Ahrendt S."/>
            <person name="Riley R."/>
            <person name="Andreopoulos W."/>
            <person name="Labutti K."/>
            <person name="Pangilinan J."/>
            <person name="Ruiz-Duenas F.J."/>
            <person name="Barrasa J.M."/>
            <person name="Sanchez-Garcia M."/>
            <person name="Camarero S."/>
            <person name="Miyauchi S."/>
            <person name="Serrano A."/>
            <person name="Linde D."/>
            <person name="Babiker R."/>
            <person name="Drula E."/>
            <person name="Ayuso-Fernandez I."/>
            <person name="Pacheco R."/>
            <person name="Padilla G."/>
            <person name="Ferreira P."/>
            <person name="Barriuso J."/>
            <person name="Kellner H."/>
            <person name="Castanera R."/>
            <person name="Alfaro M."/>
            <person name="Ramirez L."/>
            <person name="Pisabarro A.G."/>
            <person name="Kuo A."/>
            <person name="Tritt A."/>
            <person name="Lipzen A."/>
            <person name="He G."/>
            <person name="Yan M."/>
            <person name="Ng V."/>
            <person name="Cullen D."/>
            <person name="Martin F."/>
            <person name="Rosso M.-N."/>
            <person name="Henrissat B."/>
            <person name="Hibbett D."/>
            <person name="Martinez A.T."/>
            <person name="Grigoriev I.V."/>
        </authorList>
    </citation>
    <scope>NUCLEOTIDE SEQUENCE</scope>
    <source>
        <strain evidence="1">MF-IS2</strain>
    </source>
</reference>
<dbReference type="OrthoDB" id="3114936at2759"/>
<dbReference type="AlphaFoldDB" id="A0A9P5X505"/>
<protein>
    <submittedName>
        <fullName evidence="1">Uncharacterized protein</fullName>
    </submittedName>
</protein>
<dbReference type="EMBL" id="MU151468">
    <property type="protein sequence ID" value="KAF9443486.1"/>
    <property type="molecule type" value="Genomic_DNA"/>
</dbReference>
<comment type="caution">
    <text evidence="1">The sequence shown here is derived from an EMBL/GenBank/DDBJ whole genome shotgun (WGS) entry which is preliminary data.</text>
</comment>
<evidence type="ECO:0000313" key="2">
    <source>
        <dbReference type="Proteomes" id="UP000807342"/>
    </source>
</evidence>
<gene>
    <name evidence="1" type="ORF">P691DRAFT_764212</name>
</gene>
<proteinExistence type="predicted"/>
<dbReference type="Proteomes" id="UP000807342">
    <property type="component" value="Unassembled WGS sequence"/>
</dbReference>
<organism evidence="1 2">
    <name type="scientific">Macrolepiota fuliginosa MF-IS2</name>
    <dbReference type="NCBI Taxonomy" id="1400762"/>
    <lineage>
        <taxon>Eukaryota</taxon>
        <taxon>Fungi</taxon>
        <taxon>Dikarya</taxon>
        <taxon>Basidiomycota</taxon>
        <taxon>Agaricomycotina</taxon>
        <taxon>Agaricomycetes</taxon>
        <taxon>Agaricomycetidae</taxon>
        <taxon>Agaricales</taxon>
        <taxon>Agaricineae</taxon>
        <taxon>Agaricaceae</taxon>
        <taxon>Macrolepiota</taxon>
    </lineage>
</organism>
<keyword evidence="2" id="KW-1185">Reference proteome</keyword>
<name>A0A9P5X505_9AGAR</name>
<evidence type="ECO:0000313" key="1">
    <source>
        <dbReference type="EMBL" id="KAF9443486.1"/>
    </source>
</evidence>
<accession>A0A9P5X505</accession>